<dbReference type="Proteomes" id="UP000321938">
    <property type="component" value="Unassembled WGS sequence"/>
</dbReference>
<dbReference type="OrthoDB" id="1453516at2"/>
<protein>
    <submittedName>
        <fullName evidence="1">Uncharacterized protein</fullName>
    </submittedName>
</protein>
<dbReference type="EMBL" id="VOSB01000003">
    <property type="protein sequence ID" value="TXE19616.1"/>
    <property type="molecule type" value="Genomic_DNA"/>
</dbReference>
<sequence length="139" mass="15586">MIKCLLCFVVLLLISVAGFGQELKCKTFKTGTFIIPGDSIVSRSTLKRSKTSQTERISAKEFTNLDIKWLDDCNYVLTLSTPTPEHTLSEVEKLIEKDGGLRIGMLRTAADTLFFRATAKINGTEHSRDGYQMKVSKDY</sequence>
<name>A0A5C7BJU0_9FLAO</name>
<dbReference type="AlphaFoldDB" id="A0A5C7BJU0"/>
<dbReference type="STRING" id="1123037.GCA_000425305_00834"/>
<dbReference type="RefSeq" id="WP_147231016.1">
    <property type="nucleotide sequence ID" value="NZ_VOSB01000003.1"/>
</dbReference>
<gene>
    <name evidence="1" type="ORF">ES692_02360</name>
</gene>
<reference evidence="1 2" key="1">
    <citation type="submission" date="2019-08" db="EMBL/GenBank/DDBJ databases">
        <title>Genome of Psychroserpens burtonensis ACAM 167.</title>
        <authorList>
            <person name="Bowman J.P."/>
        </authorList>
    </citation>
    <scope>NUCLEOTIDE SEQUENCE [LARGE SCALE GENOMIC DNA]</scope>
    <source>
        <strain evidence="1 2">ACAM 167</strain>
    </source>
</reference>
<comment type="caution">
    <text evidence="1">The sequence shown here is derived from an EMBL/GenBank/DDBJ whole genome shotgun (WGS) entry which is preliminary data.</text>
</comment>
<keyword evidence="2" id="KW-1185">Reference proteome</keyword>
<accession>A0A5C7BJU0</accession>
<evidence type="ECO:0000313" key="2">
    <source>
        <dbReference type="Proteomes" id="UP000321938"/>
    </source>
</evidence>
<organism evidence="1 2">
    <name type="scientific">Psychroserpens burtonensis</name>
    <dbReference type="NCBI Taxonomy" id="49278"/>
    <lineage>
        <taxon>Bacteria</taxon>
        <taxon>Pseudomonadati</taxon>
        <taxon>Bacteroidota</taxon>
        <taxon>Flavobacteriia</taxon>
        <taxon>Flavobacteriales</taxon>
        <taxon>Flavobacteriaceae</taxon>
        <taxon>Psychroserpens</taxon>
    </lineage>
</organism>
<proteinExistence type="predicted"/>
<evidence type="ECO:0000313" key="1">
    <source>
        <dbReference type="EMBL" id="TXE19616.1"/>
    </source>
</evidence>